<comment type="caution">
    <text evidence="1">The sequence shown here is derived from an EMBL/GenBank/DDBJ whole genome shotgun (WGS) entry which is preliminary data.</text>
</comment>
<dbReference type="AlphaFoldDB" id="A0A7J6NYV8"/>
<evidence type="ECO:0000313" key="1">
    <source>
        <dbReference type="EMBL" id="KAF4688716.1"/>
    </source>
</evidence>
<protein>
    <submittedName>
        <fullName evidence="1">Uncharacterized protein</fullName>
    </submittedName>
</protein>
<sequence>MAEVVWATDSVAATVWPSFPKQEQAHASDWFGLSLAVEGAPGKPALCRGRAHADEVNLHTVVLEPNLGAVALTARLCVSGFLRGLGDGSSIMGPDYPSDATDAWFGVAYSSD</sequence>
<evidence type="ECO:0000313" key="2">
    <source>
        <dbReference type="Proteomes" id="UP000541610"/>
    </source>
</evidence>
<dbReference type="EMBL" id="JABANP010000143">
    <property type="protein sequence ID" value="KAF4688716.1"/>
    <property type="molecule type" value="Genomic_DNA"/>
</dbReference>
<accession>A0A7J6NYV8</accession>
<dbReference type="Proteomes" id="UP000541610">
    <property type="component" value="Unassembled WGS sequence"/>
</dbReference>
<proteinExistence type="predicted"/>
<gene>
    <name evidence="1" type="ORF">FOZ60_002452</name>
</gene>
<organism evidence="1 2">
    <name type="scientific">Perkinsus olseni</name>
    <name type="common">Perkinsus atlanticus</name>
    <dbReference type="NCBI Taxonomy" id="32597"/>
    <lineage>
        <taxon>Eukaryota</taxon>
        <taxon>Sar</taxon>
        <taxon>Alveolata</taxon>
        <taxon>Perkinsozoa</taxon>
        <taxon>Perkinsea</taxon>
        <taxon>Perkinsida</taxon>
        <taxon>Perkinsidae</taxon>
        <taxon>Perkinsus</taxon>
    </lineage>
</organism>
<reference evidence="1 2" key="1">
    <citation type="submission" date="2020-04" db="EMBL/GenBank/DDBJ databases">
        <title>Perkinsus olseni comparative genomics.</title>
        <authorList>
            <person name="Bogema D.R."/>
        </authorList>
    </citation>
    <scope>NUCLEOTIDE SEQUENCE [LARGE SCALE GENOMIC DNA]</scope>
    <source>
        <strain evidence="1">00978-12</strain>
    </source>
</reference>
<name>A0A7J6NYV8_PEROL</name>